<dbReference type="Proteomes" id="UP000823485">
    <property type="component" value="Unassembled WGS sequence"/>
</dbReference>
<dbReference type="CDD" id="cd02440">
    <property type="entry name" value="AdoMet_MTases"/>
    <property type="match status" value="1"/>
</dbReference>
<protein>
    <submittedName>
        <fullName evidence="3">SAM-dependent methyltransferase</fullName>
    </submittedName>
</protein>
<keyword evidence="1" id="KW-0808">Transferase</keyword>
<keyword evidence="4" id="KW-1185">Reference proteome</keyword>
<evidence type="ECO:0000256" key="1">
    <source>
        <dbReference type="ARBA" id="ARBA00022679"/>
    </source>
</evidence>
<dbReference type="GO" id="GO:0008168">
    <property type="term" value="F:methyltransferase activity"/>
    <property type="evidence" value="ECO:0007669"/>
    <property type="project" value="UniProtKB-KW"/>
</dbReference>
<evidence type="ECO:0000259" key="2">
    <source>
        <dbReference type="Pfam" id="PF13649"/>
    </source>
</evidence>
<comment type="caution">
    <text evidence="3">The sequence shown here is derived from an EMBL/GenBank/DDBJ whole genome shotgun (WGS) entry which is preliminary data.</text>
</comment>
<keyword evidence="3" id="KW-0489">Methyltransferase</keyword>
<dbReference type="PANTHER" id="PTHR43861">
    <property type="entry name" value="TRANS-ACONITATE 2-METHYLTRANSFERASE-RELATED"/>
    <property type="match status" value="1"/>
</dbReference>
<dbReference type="EMBL" id="JAFBFH010000008">
    <property type="protein sequence ID" value="MBM7714563.1"/>
    <property type="molecule type" value="Genomic_DNA"/>
</dbReference>
<gene>
    <name evidence="3" type="ORF">JOC94_001535</name>
</gene>
<dbReference type="Pfam" id="PF13649">
    <property type="entry name" value="Methyltransf_25"/>
    <property type="match status" value="1"/>
</dbReference>
<organism evidence="3 4">
    <name type="scientific">Siminovitchia thermophila</name>
    <dbReference type="NCBI Taxonomy" id="1245522"/>
    <lineage>
        <taxon>Bacteria</taxon>
        <taxon>Bacillati</taxon>
        <taxon>Bacillota</taxon>
        <taxon>Bacilli</taxon>
        <taxon>Bacillales</taxon>
        <taxon>Bacillaceae</taxon>
        <taxon>Siminovitchia</taxon>
    </lineage>
</organism>
<dbReference type="InterPro" id="IPR041698">
    <property type="entry name" value="Methyltransf_25"/>
</dbReference>
<dbReference type="PANTHER" id="PTHR43861:SF3">
    <property type="entry name" value="PUTATIVE (AFU_ORTHOLOGUE AFUA_2G14390)-RELATED"/>
    <property type="match status" value="1"/>
</dbReference>
<evidence type="ECO:0000313" key="4">
    <source>
        <dbReference type="Proteomes" id="UP000823485"/>
    </source>
</evidence>
<name>A0ABS2R4M2_9BACI</name>
<accession>A0ABS2R4M2</accession>
<reference evidence="3 4" key="1">
    <citation type="submission" date="2021-01" db="EMBL/GenBank/DDBJ databases">
        <title>Genomic Encyclopedia of Type Strains, Phase IV (KMG-IV): sequencing the most valuable type-strain genomes for metagenomic binning, comparative biology and taxonomic classification.</title>
        <authorList>
            <person name="Goeker M."/>
        </authorList>
    </citation>
    <scope>NUCLEOTIDE SEQUENCE [LARGE SCALE GENOMIC DNA]</scope>
    <source>
        <strain evidence="3 4">DSM 105453</strain>
    </source>
</reference>
<sequence length="204" mass="23182">MGNMWNKRFATEEYVYGEEPNAFIREHVGQLRACGPVVCFAEGEGRNAVFLAREGHDVTAWDYAESGLRKTKSLAAKHGVVVKTKTVDLLEYEVEAGQFDAAIMVFGHFQSRDQKEVFKKMLKVVKPGGVVMLEVYSKEQIRYGTGGPREIDMLYDPKDVLDWIGGHHVVHFFWGEQDRKEGTLHKGLAHVIQLVLKKKRSDDE</sequence>
<dbReference type="InterPro" id="IPR029063">
    <property type="entry name" value="SAM-dependent_MTases_sf"/>
</dbReference>
<dbReference type="Gene3D" id="3.40.50.150">
    <property type="entry name" value="Vaccinia Virus protein VP39"/>
    <property type="match status" value="1"/>
</dbReference>
<proteinExistence type="predicted"/>
<dbReference type="SUPFAM" id="SSF53335">
    <property type="entry name" value="S-adenosyl-L-methionine-dependent methyltransferases"/>
    <property type="match status" value="1"/>
</dbReference>
<dbReference type="RefSeq" id="WP_077112487.1">
    <property type="nucleotide sequence ID" value="NZ_JAFBFH010000008.1"/>
</dbReference>
<dbReference type="GO" id="GO:0032259">
    <property type="term" value="P:methylation"/>
    <property type="evidence" value="ECO:0007669"/>
    <property type="project" value="UniProtKB-KW"/>
</dbReference>
<feature type="domain" description="Methyltransferase" evidence="2">
    <location>
        <begin position="38"/>
        <end position="129"/>
    </location>
</feature>
<evidence type="ECO:0000313" key="3">
    <source>
        <dbReference type="EMBL" id="MBM7714563.1"/>
    </source>
</evidence>